<reference evidence="9 10" key="1">
    <citation type="submission" date="2023-08" db="EMBL/GenBank/DDBJ databases">
        <title>A Necator americanus chromosomal reference genome.</title>
        <authorList>
            <person name="Ilik V."/>
            <person name="Petrzelkova K.J."/>
            <person name="Pardy F."/>
            <person name="Fuh T."/>
            <person name="Niatou-Singa F.S."/>
            <person name="Gouil Q."/>
            <person name="Baker L."/>
            <person name="Ritchie M.E."/>
            <person name="Jex A.R."/>
            <person name="Gazzola D."/>
            <person name="Li H."/>
            <person name="Toshio Fujiwara R."/>
            <person name="Zhan B."/>
            <person name="Aroian R.V."/>
            <person name="Pafco B."/>
            <person name="Schwarz E.M."/>
        </authorList>
    </citation>
    <scope>NUCLEOTIDE SEQUENCE [LARGE SCALE GENOMIC DNA]</scope>
    <source>
        <strain evidence="9 10">Aroian</strain>
        <tissue evidence="9">Whole animal</tissue>
    </source>
</reference>
<dbReference type="EMBL" id="JAVFWL010000001">
    <property type="protein sequence ID" value="KAK6725744.1"/>
    <property type="molecule type" value="Genomic_DNA"/>
</dbReference>
<evidence type="ECO:0000313" key="10">
    <source>
        <dbReference type="Proteomes" id="UP001303046"/>
    </source>
</evidence>
<evidence type="ECO:0000256" key="6">
    <source>
        <dbReference type="ARBA" id="ARBA00023242"/>
    </source>
</evidence>
<keyword evidence="2" id="KW-0479">Metal-binding</keyword>
<dbReference type="PROSITE" id="PS00028">
    <property type="entry name" value="ZINC_FINGER_C2H2_1"/>
    <property type="match status" value="4"/>
</dbReference>
<sequence>MEWIILLVILLVVLISVVLISLAWKVCRRVSENKEHNQVSLNFPLPPPTGGSDIIMDDTQYDAPVRVFREHENEYKSNEDYGVEKSEDYVANAPSTTSKTKQLTDDHGVKEKNCAVCGFPAIAHNSLVAHYKQAHSPDKPVEFQRKMHDEVRLRDIIANSIVVPVYEEEEIYEQEQQQGAQTNLQHRELNVKQMDSRSREPEAVPVAVTEDQQPLEVIDVSQGEETLQLSVVNDSSNSVGMPLLEQDISMGNGMMDGLEMFVQGDGRYQKVGMYQNGEDGLDIEVVEDQEILDEQHMSRGTQMVHIDENGATYEIYDGEEGGTLLIEGAPYDFQNIQDDNVYIEEAVASTSKSASDVRMRLAKQRHIDFVVNKVARRSNGRLKRPLTIYECEDCGKIIRYPSKIEEHRRSHTGAKPHQCPHCGQRFSQKGGLTCHIRLHTGERPYTCTWDCGKSFHSNSALKMHERTHNGERNHSCGICGKLFSKRSHCQRHEMSVHPREAARRAAHFGLAAAGADEARLRDVVHGVIEEVRIERSLKNELKD</sequence>
<dbReference type="Proteomes" id="UP001303046">
    <property type="component" value="Unassembled WGS sequence"/>
</dbReference>
<feature type="domain" description="C2H2-type" evidence="8">
    <location>
        <begin position="417"/>
        <end position="444"/>
    </location>
</feature>
<organism evidence="9 10">
    <name type="scientific">Necator americanus</name>
    <name type="common">Human hookworm</name>
    <dbReference type="NCBI Taxonomy" id="51031"/>
    <lineage>
        <taxon>Eukaryota</taxon>
        <taxon>Metazoa</taxon>
        <taxon>Ecdysozoa</taxon>
        <taxon>Nematoda</taxon>
        <taxon>Chromadorea</taxon>
        <taxon>Rhabditida</taxon>
        <taxon>Rhabditina</taxon>
        <taxon>Rhabditomorpha</taxon>
        <taxon>Strongyloidea</taxon>
        <taxon>Ancylostomatidae</taxon>
        <taxon>Bunostominae</taxon>
        <taxon>Necator</taxon>
    </lineage>
</organism>
<evidence type="ECO:0000259" key="8">
    <source>
        <dbReference type="PROSITE" id="PS50157"/>
    </source>
</evidence>
<keyword evidence="4 7" id="KW-0863">Zinc-finger</keyword>
<dbReference type="PANTHER" id="PTHR16515:SF66">
    <property type="entry name" value="C2H2-TYPE DOMAIN-CONTAINING PROTEIN"/>
    <property type="match status" value="1"/>
</dbReference>
<dbReference type="PANTHER" id="PTHR16515">
    <property type="entry name" value="PR DOMAIN ZINC FINGER PROTEIN"/>
    <property type="match status" value="1"/>
</dbReference>
<dbReference type="PROSITE" id="PS50157">
    <property type="entry name" value="ZINC_FINGER_C2H2_2"/>
    <property type="match status" value="5"/>
</dbReference>
<keyword evidence="3" id="KW-0677">Repeat</keyword>
<feature type="domain" description="C2H2-type" evidence="8">
    <location>
        <begin position="474"/>
        <end position="502"/>
    </location>
</feature>
<protein>
    <recommendedName>
        <fullName evidence="8">C2H2-type domain-containing protein</fullName>
    </recommendedName>
</protein>
<evidence type="ECO:0000256" key="5">
    <source>
        <dbReference type="ARBA" id="ARBA00022833"/>
    </source>
</evidence>
<evidence type="ECO:0000256" key="1">
    <source>
        <dbReference type="ARBA" id="ARBA00004123"/>
    </source>
</evidence>
<dbReference type="InterPro" id="IPR036236">
    <property type="entry name" value="Znf_C2H2_sf"/>
</dbReference>
<evidence type="ECO:0000256" key="2">
    <source>
        <dbReference type="ARBA" id="ARBA00022723"/>
    </source>
</evidence>
<dbReference type="InterPro" id="IPR050331">
    <property type="entry name" value="Zinc_finger"/>
</dbReference>
<proteinExistence type="predicted"/>
<evidence type="ECO:0000256" key="7">
    <source>
        <dbReference type="PROSITE-ProRule" id="PRU00042"/>
    </source>
</evidence>
<comment type="caution">
    <text evidence="9">The sequence shown here is derived from an EMBL/GenBank/DDBJ whole genome shotgun (WGS) entry which is preliminary data.</text>
</comment>
<gene>
    <name evidence="9" type="primary">Necator_chrI.g327</name>
    <name evidence="9" type="ORF">RB195_004206</name>
</gene>
<feature type="domain" description="C2H2-type" evidence="8">
    <location>
        <begin position="112"/>
        <end position="140"/>
    </location>
</feature>
<comment type="subcellular location">
    <subcellularLocation>
        <location evidence="1">Nucleus</location>
    </subcellularLocation>
</comment>
<evidence type="ECO:0000313" key="9">
    <source>
        <dbReference type="EMBL" id="KAK6725744.1"/>
    </source>
</evidence>
<keyword evidence="5" id="KW-0862">Zinc</keyword>
<keyword evidence="6" id="KW-0539">Nucleus</keyword>
<dbReference type="SUPFAM" id="SSF57667">
    <property type="entry name" value="beta-beta-alpha zinc fingers"/>
    <property type="match status" value="2"/>
</dbReference>
<keyword evidence="10" id="KW-1185">Reference proteome</keyword>
<feature type="domain" description="C2H2-type" evidence="8">
    <location>
        <begin position="445"/>
        <end position="473"/>
    </location>
</feature>
<dbReference type="SMART" id="SM00355">
    <property type="entry name" value="ZnF_C2H2"/>
    <property type="match status" value="5"/>
</dbReference>
<evidence type="ECO:0000256" key="3">
    <source>
        <dbReference type="ARBA" id="ARBA00022737"/>
    </source>
</evidence>
<evidence type="ECO:0000256" key="4">
    <source>
        <dbReference type="ARBA" id="ARBA00022771"/>
    </source>
</evidence>
<dbReference type="Pfam" id="PF00096">
    <property type="entry name" value="zf-C2H2"/>
    <property type="match status" value="3"/>
</dbReference>
<dbReference type="InterPro" id="IPR013087">
    <property type="entry name" value="Znf_C2H2_type"/>
</dbReference>
<name>A0ABR1BLE1_NECAM</name>
<dbReference type="Gene3D" id="3.30.160.60">
    <property type="entry name" value="Classic Zinc Finger"/>
    <property type="match status" value="4"/>
</dbReference>
<accession>A0ABR1BLE1</accession>
<feature type="domain" description="C2H2-type" evidence="8">
    <location>
        <begin position="389"/>
        <end position="416"/>
    </location>
</feature>